<feature type="compositionally biased region" description="Basic and acidic residues" evidence="1">
    <location>
        <begin position="1"/>
        <end position="13"/>
    </location>
</feature>
<protein>
    <submittedName>
        <fullName evidence="2">Protein phosphatase 2 regulatory subunit B'gamma</fullName>
    </submittedName>
</protein>
<evidence type="ECO:0000313" key="4">
    <source>
        <dbReference type="Proteomes" id="UP000429181"/>
    </source>
</evidence>
<reference evidence="3 4" key="1">
    <citation type="submission" date="2018-11" db="EMBL/GenBank/DDBJ databases">
        <title>Haplotype-resolved cattle genomes.</title>
        <authorList>
            <person name="Low W.Y."/>
            <person name="Tearle R."/>
            <person name="Bickhart D.M."/>
            <person name="Rosen B.D."/>
            <person name="Koren S."/>
            <person name="Rhie A."/>
            <person name="Hiendleder S."/>
            <person name="Phillippy A.M."/>
            <person name="Smith T.P.L."/>
            <person name="Williams J.L."/>
        </authorList>
    </citation>
    <scope>NUCLEOTIDE SEQUENCE [LARGE SCALE GENOMIC DNA]</scope>
</reference>
<evidence type="ECO:0000313" key="3">
    <source>
        <dbReference type="Proteomes" id="UP000314981"/>
    </source>
</evidence>
<dbReference type="GeneTree" id="ENSGT01030000234620"/>
<dbReference type="Proteomes" id="UP000314981">
    <property type="component" value="Chromosome 21"/>
</dbReference>
<organism evidence="2 3">
    <name type="scientific">Bos indicus x Bos taurus</name>
    <name type="common">Hybrid cattle</name>
    <dbReference type="NCBI Taxonomy" id="30522"/>
    <lineage>
        <taxon>Eukaryota</taxon>
        <taxon>Metazoa</taxon>
        <taxon>Chordata</taxon>
        <taxon>Craniata</taxon>
        <taxon>Vertebrata</taxon>
        <taxon>Euteleostomi</taxon>
        <taxon>Mammalia</taxon>
        <taxon>Eutheria</taxon>
        <taxon>Laurasiatheria</taxon>
        <taxon>Artiodactyla</taxon>
        <taxon>Ruminantia</taxon>
        <taxon>Pecora</taxon>
        <taxon>Bovidae</taxon>
        <taxon>Bovinae</taxon>
        <taxon>Bos</taxon>
    </lineage>
</organism>
<dbReference type="AlphaFoldDB" id="A0A4W2E640"/>
<evidence type="ECO:0000256" key="1">
    <source>
        <dbReference type="SAM" id="MobiDB-lite"/>
    </source>
</evidence>
<accession>A0A4W2E640</accession>
<evidence type="ECO:0000313" key="2">
    <source>
        <dbReference type="Ensembl" id="ENSBIXP00000031577.1"/>
    </source>
</evidence>
<feature type="region of interest" description="Disordered" evidence="1">
    <location>
        <begin position="49"/>
        <end position="68"/>
    </location>
</feature>
<reference evidence="2" key="2">
    <citation type="submission" date="2025-05" db="UniProtKB">
        <authorList>
            <consortium name="Ensembl"/>
        </authorList>
    </citation>
    <scope>IDENTIFICATION</scope>
</reference>
<name>A0A4W2E640_BOBOX</name>
<sequence length="68" mass="7418">MPNKNKKEKESPKAGKSGKSSKEGQDIIDSEHYCLRAGATELEITTENAEMLGPSLLPPQDPRGNMAY</sequence>
<feature type="region of interest" description="Disordered" evidence="1">
    <location>
        <begin position="1"/>
        <end position="28"/>
    </location>
</feature>
<dbReference type="Ensembl" id="ENSBIXT00000000660.1">
    <property type="protein sequence ID" value="ENSBIXP00000031577.1"/>
    <property type="gene ID" value="ENSBIXG00000013869.1"/>
</dbReference>
<keyword evidence="3" id="KW-1185">Reference proteome</keyword>
<dbReference type="Proteomes" id="UP000429181">
    <property type="component" value="Chromosome 21"/>
</dbReference>
<proteinExistence type="predicted"/>
<gene>
    <name evidence="2" type="primary">PPP2R5C</name>
</gene>
<dbReference type="Ensembl" id="ENSBIXT00005019049.1">
    <property type="protein sequence ID" value="ENSBIXP00005010582.1"/>
    <property type="gene ID" value="ENSBIXG00005015260.1"/>
</dbReference>